<reference evidence="3 4" key="1">
    <citation type="submission" date="2023-06" db="EMBL/GenBank/DDBJ databases">
        <title>Novel species in genus Planococcus.</title>
        <authorList>
            <person name="Ning S."/>
        </authorList>
    </citation>
    <scope>NUCLEOTIDE SEQUENCE [LARGE SCALE GENOMIC DNA]</scope>
    <source>
        <strain evidence="3 4">N028</strain>
    </source>
</reference>
<dbReference type="Proteomes" id="UP001172055">
    <property type="component" value="Unassembled WGS sequence"/>
</dbReference>
<dbReference type="PROSITE" id="PS51257">
    <property type="entry name" value="PROKAR_LIPOPROTEIN"/>
    <property type="match status" value="1"/>
</dbReference>
<name>A0ABT8MYF4_9BACL</name>
<feature type="chain" id="PRO_5045448802" description="Bacterial Ig-like domain-containing protein" evidence="1">
    <location>
        <begin position="26"/>
        <end position="163"/>
    </location>
</feature>
<dbReference type="InterPro" id="IPR046878">
    <property type="entry name" value="Big_14"/>
</dbReference>
<evidence type="ECO:0000256" key="1">
    <source>
        <dbReference type="SAM" id="SignalP"/>
    </source>
</evidence>
<keyword evidence="4" id="KW-1185">Reference proteome</keyword>
<dbReference type="Pfam" id="PF20251">
    <property type="entry name" value="Big_14"/>
    <property type="match status" value="1"/>
</dbReference>
<evidence type="ECO:0000313" key="3">
    <source>
        <dbReference type="EMBL" id="MDN7240672.1"/>
    </source>
</evidence>
<sequence length="163" mass="18818">MRHRKMISMLLVFLLFICGCSSNRADEQKKELEIVSEYDHLPNSYSDGKTEFSIHTDKEKYVLPITNMVVIISNSGSGSIEFGEYRTLEKLQADTWYAVPYREQFAFTDIGLGLKPSDTTEQEMPLEYLNYKLTPGTYRIVKTFHTDEVLNEIVLAAQFIIEE</sequence>
<gene>
    <name evidence="3" type="ORF">QWY14_02670</name>
</gene>
<accession>A0ABT8MYF4</accession>
<feature type="domain" description="Bacterial Ig-like" evidence="2">
    <location>
        <begin position="49"/>
        <end position="153"/>
    </location>
</feature>
<comment type="caution">
    <text evidence="3">The sequence shown here is derived from an EMBL/GenBank/DDBJ whole genome shotgun (WGS) entry which is preliminary data.</text>
</comment>
<dbReference type="RefSeq" id="WP_301722577.1">
    <property type="nucleotide sequence ID" value="NZ_JAUJWV010000001.1"/>
</dbReference>
<proteinExistence type="predicted"/>
<keyword evidence="1" id="KW-0732">Signal</keyword>
<protein>
    <recommendedName>
        <fullName evidence="2">Bacterial Ig-like domain-containing protein</fullName>
    </recommendedName>
</protein>
<evidence type="ECO:0000313" key="4">
    <source>
        <dbReference type="Proteomes" id="UP001172055"/>
    </source>
</evidence>
<dbReference type="EMBL" id="JAUJWV010000001">
    <property type="protein sequence ID" value="MDN7240672.1"/>
    <property type="molecule type" value="Genomic_DNA"/>
</dbReference>
<evidence type="ECO:0000259" key="2">
    <source>
        <dbReference type="Pfam" id="PF20251"/>
    </source>
</evidence>
<organism evidence="3 4">
    <name type="scientific">Planococcus shixiaomingii</name>
    <dbReference type="NCBI Taxonomy" id="3058393"/>
    <lineage>
        <taxon>Bacteria</taxon>
        <taxon>Bacillati</taxon>
        <taxon>Bacillota</taxon>
        <taxon>Bacilli</taxon>
        <taxon>Bacillales</taxon>
        <taxon>Caryophanaceae</taxon>
        <taxon>Planococcus</taxon>
    </lineage>
</organism>
<feature type="signal peptide" evidence="1">
    <location>
        <begin position="1"/>
        <end position="25"/>
    </location>
</feature>